<keyword evidence="2" id="KW-1185">Reference proteome</keyword>
<proteinExistence type="predicted"/>
<evidence type="ECO:0000313" key="2">
    <source>
        <dbReference type="Proteomes" id="UP000274920"/>
    </source>
</evidence>
<accession>A0A3R8JR15</accession>
<comment type="caution">
    <text evidence="1">The sequence shown here is derived from an EMBL/GenBank/DDBJ whole genome shotgun (WGS) entry which is preliminary data.</text>
</comment>
<dbReference type="RefSeq" id="WP_125128587.1">
    <property type="nucleotide sequence ID" value="NZ_RHJS01000002.1"/>
</dbReference>
<dbReference type="AlphaFoldDB" id="A0A3R8JR15"/>
<dbReference type="Proteomes" id="UP000274920">
    <property type="component" value="Unassembled WGS sequence"/>
</dbReference>
<sequence length="87" mass="9921">MLKEELWEKLILHQGKTFHTVKGLEFRYQVIGGELFIDRRSKSITRATVEKAWDKIQARPGEITGPKSLGVFGAPYVWAVFKAFGIV</sequence>
<gene>
    <name evidence="1" type="ORF">EBB54_19505</name>
</gene>
<dbReference type="EMBL" id="RHJS01000002">
    <property type="protein sequence ID" value="RRK33279.1"/>
    <property type="molecule type" value="Genomic_DNA"/>
</dbReference>
<protein>
    <submittedName>
        <fullName evidence="1">Uncharacterized protein</fullName>
    </submittedName>
</protein>
<organism evidence="1 2">
    <name type="scientific">Schaedlerella arabinosiphila</name>
    <dbReference type="NCBI Taxonomy" id="2044587"/>
    <lineage>
        <taxon>Bacteria</taxon>
        <taxon>Bacillati</taxon>
        <taxon>Bacillota</taxon>
        <taxon>Clostridia</taxon>
        <taxon>Lachnospirales</taxon>
        <taxon>Lachnospiraceae</taxon>
        <taxon>Schaedlerella</taxon>
    </lineage>
</organism>
<evidence type="ECO:0000313" key="1">
    <source>
        <dbReference type="EMBL" id="RRK33279.1"/>
    </source>
</evidence>
<reference evidence="1" key="1">
    <citation type="submission" date="2018-10" db="EMBL/GenBank/DDBJ databases">
        <title>Schaedlerella arabinophila gen. nov. sp. nov., isolated from the mouse intestinal tract and comparative analysis with the genome of the closely related altered Schaedler flora strain ASF502.</title>
        <authorList>
            <person name="Miyake S."/>
            <person name="Soh M."/>
            <person name="Seedorf H."/>
        </authorList>
    </citation>
    <scope>NUCLEOTIDE SEQUENCE [LARGE SCALE GENOMIC DNA]</scope>
    <source>
        <strain evidence="1">DSM 106076</strain>
    </source>
</reference>
<name>A0A3R8JR15_9FIRM</name>